<sequence>MYKILLTIVRLSFIGIVVACSSKGSNPDISNTPLQVEKVSDSILTEVDQINGDEWDLSPMFVHSVVYEDGTTGSYTLVGNKEHIGFTGPFPIVEKEPQKYFWFYLGHETIWNKKVEVRALKKGSYEHEFLFSGFFYEGAEVSPGSVNMPSNITFPSKGIWRIQIYLNDVLVESIVVEVKSSP</sequence>
<comment type="caution">
    <text evidence="2">The sequence shown here is derived from an EMBL/GenBank/DDBJ whole genome shotgun (WGS) entry which is preliminary data.</text>
</comment>
<organism evidence="2 3">
    <name type="scientific">Bacillus coahuilensis p1.1.43</name>
    <dbReference type="NCBI Taxonomy" id="1150625"/>
    <lineage>
        <taxon>Bacteria</taxon>
        <taxon>Bacillati</taxon>
        <taxon>Bacillota</taxon>
        <taxon>Bacilli</taxon>
        <taxon>Bacillales</taxon>
        <taxon>Bacillaceae</taxon>
        <taxon>Bacillus</taxon>
    </lineage>
</organism>
<dbReference type="Proteomes" id="UP000074108">
    <property type="component" value="Unassembled WGS sequence"/>
</dbReference>
<evidence type="ECO:0000313" key="2">
    <source>
        <dbReference type="EMBL" id="KUP06295.1"/>
    </source>
</evidence>
<feature type="signal peptide" evidence="1">
    <location>
        <begin position="1"/>
        <end position="19"/>
    </location>
</feature>
<keyword evidence="1" id="KW-0732">Signal</keyword>
<evidence type="ECO:0008006" key="4">
    <source>
        <dbReference type="Google" id="ProtNLM"/>
    </source>
</evidence>
<gene>
    <name evidence="2" type="ORF">Q75_09150</name>
</gene>
<dbReference type="AlphaFoldDB" id="A0A147K806"/>
<evidence type="ECO:0000313" key="3">
    <source>
        <dbReference type="Proteomes" id="UP000074108"/>
    </source>
</evidence>
<dbReference type="RefSeq" id="WP_059351168.1">
    <property type="nucleotide sequence ID" value="NZ_LDYG01000029.1"/>
</dbReference>
<dbReference type="PATRIC" id="fig|1150625.3.peg.1938"/>
<evidence type="ECO:0000256" key="1">
    <source>
        <dbReference type="SAM" id="SignalP"/>
    </source>
</evidence>
<dbReference type="Gene3D" id="2.60.40.3830">
    <property type="match status" value="1"/>
</dbReference>
<dbReference type="STRING" id="1150625.Q75_09150"/>
<reference evidence="2 3" key="1">
    <citation type="journal article" date="2016" name="Front. Microbiol.">
        <title>Microevolution Analysis of Bacillus coahuilensis Unveils Differences in Phosphorus Acquisition Strategies and Their Regulation.</title>
        <authorList>
            <person name="Gomez-Lunar Z."/>
            <person name="Hernandez-Gonzalez I."/>
            <person name="Rodriguez-Torres M.D."/>
            <person name="Souza V."/>
            <person name="Olmedo-Alvarez G."/>
        </authorList>
    </citation>
    <scope>NUCLEOTIDE SEQUENCE [LARGE SCALE GENOMIC DNA]</scope>
    <source>
        <strain evidence="3">p1.1.43</strain>
    </source>
</reference>
<proteinExistence type="predicted"/>
<dbReference type="OrthoDB" id="2381403at2"/>
<name>A0A147K806_9BACI</name>
<feature type="chain" id="PRO_5007549708" description="DUF4871 domain-containing protein" evidence="1">
    <location>
        <begin position="20"/>
        <end position="182"/>
    </location>
</feature>
<dbReference type="EMBL" id="LDYG01000029">
    <property type="protein sequence ID" value="KUP06295.1"/>
    <property type="molecule type" value="Genomic_DNA"/>
</dbReference>
<protein>
    <recommendedName>
        <fullName evidence="4">DUF4871 domain-containing protein</fullName>
    </recommendedName>
</protein>
<keyword evidence="3" id="KW-1185">Reference proteome</keyword>
<accession>A0A147K806</accession>